<evidence type="ECO:0000256" key="1">
    <source>
        <dbReference type="ARBA" id="ARBA00037217"/>
    </source>
</evidence>
<proteinExistence type="predicted"/>
<dbReference type="AlphaFoldDB" id="A0A538TVE9"/>
<dbReference type="Gene3D" id="3.50.50.60">
    <property type="entry name" value="FAD/NAD(P)-binding domain"/>
    <property type="match status" value="2"/>
</dbReference>
<dbReference type="EMBL" id="VBOY01000035">
    <property type="protein sequence ID" value="TMQ67602.1"/>
    <property type="molecule type" value="Genomic_DNA"/>
</dbReference>
<protein>
    <recommendedName>
        <fullName evidence="3">Pyridine nucleotide-disulfide oxidoreductase domain-containing protein 2</fullName>
    </recommendedName>
</protein>
<dbReference type="Proteomes" id="UP000316609">
    <property type="component" value="Unassembled WGS sequence"/>
</dbReference>
<comment type="subunit">
    <text evidence="2">Interacts with COX5B; this interaction may contribute to localize PYROXD2 to the inner face of the inner mitochondrial membrane.</text>
</comment>
<comment type="function">
    <text evidence="1">Probable oxidoreductase that may play a role as regulator of mitochondrial function.</text>
</comment>
<dbReference type="Pfam" id="PF01593">
    <property type="entry name" value="Amino_oxidase"/>
    <property type="match status" value="1"/>
</dbReference>
<evidence type="ECO:0000256" key="4">
    <source>
        <dbReference type="SAM" id="MobiDB-lite"/>
    </source>
</evidence>
<dbReference type="GO" id="GO:0016491">
    <property type="term" value="F:oxidoreductase activity"/>
    <property type="evidence" value="ECO:0007669"/>
    <property type="project" value="InterPro"/>
</dbReference>
<evidence type="ECO:0000256" key="3">
    <source>
        <dbReference type="ARBA" id="ARBA00040298"/>
    </source>
</evidence>
<gene>
    <name evidence="6" type="ORF">E6K78_04270</name>
</gene>
<accession>A0A538TVE9</accession>
<evidence type="ECO:0000313" key="7">
    <source>
        <dbReference type="Proteomes" id="UP000316609"/>
    </source>
</evidence>
<evidence type="ECO:0000256" key="2">
    <source>
        <dbReference type="ARBA" id="ARBA00038825"/>
    </source>
</evidence>
<feature type="domain" description="Amine oxidase" evidence="5">
    <location>
        <begin position="57"/>
        <end position="371"/>
    </location>
</feature>
<feature type="region of interest" description="Disordered" evidence="4">
    <location>
        <begin position="14"/>
        <end position="40"/>
    </location>
</feature>
<evidence type="ECO:0000313" key="6">
    <source>
        <dbReference type="EMBL" id="TMQ67602.1"/>
    </source>
</evidence>
<feature type="compositionally biased region" description="Basic residues" evidence="4">
    <location>
        <begin position="22"/>
        <end position="32"/>
    </location>
</feature>
<comment type="caution">
    <text evidence="6">The sequence shown here is derived from an EMBL/GenBank/DDBJ whole genome shotgun (WGS) entry which is preliminary data.</text>
</comment>
<dbReference type="InterPro" id="IPR036188">
    <property type="entry name" value="FAD/NAD-bd_sf"/>
</dbReference>
<reference evidence="6 7" key="1">
    <citation type="journal article" date="2019" name="Nat. Microbiol.">
        <title>Mediterranean grassland soil C-N compound turnover is dependent on rainfall and depth, and is mediated by genomically divergent microorganisms.</title>
        <authorList>
            <person name="Diamond S."/>
            <person name="Andeer P.F."/>
            <person name="Li Z."/>
            <person name="Crits-Christoph A."/>
            <person name="Burstein D."/>
            <person name="Anantharaman K."/>
            <person name="Lane K.R."/>
            <person name="Thomas B.C."/>
            <person name="Pan C."/>
            <person name="Northen T.R."/>
            <person name="Banfield J.F."/>
        </authorList>
    </citation>
    <scope>NUCLEOTIDE SEQUENCE [LARGE SCALE GENOMIC DNA]</scope>
    <source>
        <strain evidence="6">WS_8</strain>
    </source>
</reference>
<dbReference type="InterPro" id="IPR002937">
    <property type="entry name" value="Amino_oxidase"/>
</dbReference>
<dbReference type="PANTHER" id="PTHR10668">
    <property type="entry name" value="PHYTOENE DEHYDROGENASE"/>
    <property type="match status" value="1"/>
</dbReference>
<sequence>MGQVPHPGRRLLAVRRGNPSRGRNHGRIGAARRARDPEGGRVSRSFDAVVIGGGANGLVAATALGKSGLRVLLLEAAEALGGQSRLVEFAPGFRAAPLATDPGWLPPAVARATEIDSPARLSVEAPVTIAAAGEHLTLWRDTARAADAIRPLSHADAKRWPSFIARLRKLAGFLETLYRVPPPDVNAPAGELLSFIGLARRFRGLGREDMLEFLRTLPMSVWELLDDFFESGLLKAAVAPGGMVGVRQGPRSGGTGFALLHGLVGAEAGVARGRAPWRDGPEAFTRAAHEAALRAGVTVRTGAQVARIEVRDESVAGVVISTGETISTSRVLSTADAARTFLGWVDPVWLDPEFLHAVRNIRYRDSTAWVLYALAGLPEIPGLTPEALRGVITLTPSLKALEQAADCAKYGSMSERPHVEVTLPSLHFPGLAPEGKHVLVARVQHAPYRLGNGTAWDAAGRETLERAVTDAIAAVIPGFVGRVLHRTLLVPPDIEARFGLTAGAASHGEVALDQILFMRPVAGWARYATPIAGLYLGGAGAHPGPGVLGGPGWLAAQRLLGNRPVRAGESS</sequence>
<organism evidence="6 7">
    <name type="scientific">Eiseniibacteriota bacterium</name>
    <dbReference type="NCBI Taxonomy" id="2212470"/>
    <lineage>
        <taxon>Bacteria</taxon>
        <taxon>Candidatus Eiseniibacteriota</taxon>
    </lineage>
</organism>
<evidence type="ECO:0000259" key="5">
    <source>
        <dbReference type="Pfam" id="PF01593"/>
    </source>
</evidence>
<dbReference type="SUPFAM" id="SSF51905">
    <property type="entry name" value="FAD/NAD(P)-binding domain"/>
    <property type="match status" value="1"/>
</dbReference>
<dbReference type="PANTHER" id="PTHR10668:SF103">
    <property type="entry name" value="PYRIDINE NUCLEOTIDE-DISULFIDE OXIDOREDUCTASE DOMAIN-CONTAINING PROTEIN 2"/>
    <property type="match status" value="1"/>
</dbReference>
<name>A0A538TVE9_UNCEI</name>